<evidence type="ECO:0008006" key="3">
    <source>
        <dbReference type="Google" id="ProtNLM"/>
    </source>
</evidence>
<gene>
    <name evidence="1" type="ORF">GCM10007901_38260</name>
</gene>
<organism evidence="1 2">
    <name type="scientific">Dyella acidisoli</name>
    <dbReference type="NCBI Taxonomy" id="1867834"/>
    <lineage>
        <taxon>Bacteria</taxon>
        <taxon>Pseudomonadati</taxon>
        <taxon>Pseudomonadota</taxon>
        <taxon>Gammaproteobacteria</taxon>
        <taxon>Lysobacterales</taxon>
        <taxon>Rhodanobacteraceae</taxon>
        <taxon>Dyella</taxon>
    </lineage>
</organism>
<evidence type="ECO:0000313" key="2">
    <source>
        <dbReference type="Proteomes" id="UP001156670"/>
    </source>
</evidence>
<reference evidence="2" key="1">
    <citation type="journal article" date="2019" name="Int. J. Syst. Evol. Microbiol.">
        <title>The Global Catalogue of Microorganisms (GCM) 10K type strain sequencing project: providing services to taxonomists for standard genome sequencing and annotation.</title>
        <authorList>
            <consortium name="The Broad Institute Genomics Platform"/>
            <consortium name="The Broad Institute Genome Sequencing Center for Infectious Disease"/>
            <person name="Wu L."/>
            <person name="Ma J."/>
        </authorList>
    </citation>
    <scope>NUCLEOTIDE SEQUENCE [LARGE SCALE GENOMIC DNA]</scope>
    <source>
        <strain evidence="2">NBRC 111980</strain>
    </source>
</reference>
<dbReference type="RefSeq" id="WP_284322558.1">
    <property type="nucleotide sequence ID" value="NZ_BSOB01000050.1"/>
</dbReference>
<protein>
    <recommendedName>
        <fullName evidence="3">DUF4440 domain-containing protein</fullName>
    </recommendedName>
</protein>
<comment type="caution">
    <text evidence="1">The sequence shown here is derived from an EMBL/GenBank/DDBJ whole genome shotgun (WGS) entry which is preliminary data.</text>
</comment>
<dbReference type="SUPFAM" id="SSF54427">
    <property type="entry name" value="NTF2-like"/>
    <property type="match status" value="1"/>
</dbReference>
<accession>A0ABQ5XWX7</accession>
<sequence length="195" mass="21542">MFDPKLLKYIPLVVAARIVHHAGEALEHTLAYSGKPRRSEHSLGKAAGRSTMKYLYRFAFLALLVVMATGCHRAPDEVLIRQAIDKVAQATEQVDASAVVAPLTDDFDGNGGGMTRQDIGNLLRAAKFRSETLHAVLGPVDVQPRGERYVASFTITLTSGGKLFPSELGVYKVETAWRREGHDWRCYSATWTQQI</sequence>
<dbReference type="Gene3D" id="3.10.450.50">
    <property type="match status" value="1"/>
</dbReference>
<dbReference type="EMBL" id="BSOB01000050">
    <property type="protein sequence ID" value="GLQ94873.1"/>
    <property type="molecule type" value="Genomic_DNA"/>
</dbReference>
<name>A0ABQ5XWX7_9GAMM</name>
<evidence type="ECO:0000313" key="1">
    <source>
        <dbReference type="EMBL" id="GLQ94873.1"/>
    </source>
</evidence>
<keyword evidence="2" id="KW-1185">Reference proteome</keyword>
<dbReference type="Proteomes" id="UP001156670">
    <property type="component" value="Unassembled WGS sequence"/>
</dbReference>
<proteinExistence type="predicted"/>
<dbReference type="InterPro" id="IPR032710">
    <property type="entry name" value="NTF2-like_dom_sf"/>
</dbReference>